<dbReference type="EMBL" id="KZ347385">
    <property type="protein sequence ID" value="PIO67850.1"/>
    <property type="molecule type" value="Genomic_DNA"/>
</dbReference>
<evidence type="ECO:0000313" key="1">
    <source>
        <dbReference type="EMBL" id="PIO67850.1"/>
    </source>
</evidence>
<name>A0A2G9UED9_TELCI</name>
<dbReference type="SUPFAM" id="SSF53474">
    <property type="entry name" value="alpha/beta-Hydrolases"/>
    <property type="match status" value="1"/>
</dbReference>
<dbReference type="OrthoDB" id="5858821at2759"/>
<accession>A0A2G9UED9</accession>
<dbReference type="Proteomes" id="UP000230423">
    <property type="component" value="Unassembled WGS sequence"/>
</dbReference>
<organism evidence="1 2">
    <name type="scientific">Teladorsagia circumcincta</name>
    <name type="common">Brown stomach worm</name>
    <name type="synonym">Ostertagia circumcincta</name>
    <dbReference type="NCBI Taxonomy" id="45464"/>
    <lineage>
        <taxon>Eukaryota</taxon>
        <taxon>Metazoa</taxon>
        <taxon>Ecdysozoa</taxon>
        <taxon>Nematoda</taxon>
        <taxon>Chromadorea</taxon>
        <taxon>Rhabditida</taxon>
        <taxon>Rhabditina</taxon>
        <taxon>Rhabditomorpha</taxon>
        <taxon>Strongyloidea</taxon>
        <taxon>Trichostrongylidae</taxon>
        <taxon>Teladorsagia</taxon>
    </lineage>
</organism>
<proteinExistence type="predicted"/>
<reference evidence="1 2" key="1">
    <citation type="submission" date="2015-09" db="EMBL/GenBank/DDBJ databases">
        <title>Draft genome of the parasitic nematode Teladorsagia circumcincta isolate WARC Sus (inbred).</title>
        <authorList>
            <person name="Mitreva M."/>
        </authorList>
    </citation>
    <scope>NUCLEOTIDE SEQUENCE [LARGE SCALE GENOMIC DNA]</scope>
    <source>
        <strain evidence="1 2">S</strain>
    </source>
</reference>
<sequence>MGVHTFELDANEKVLAVIYPKLFIDFVKSGKPRQDWTPLQKELDNYMHIDVNVDNGTLPYMANGYEKEVINYWKMMKEFDDDLTRLKMKYTMEFTQ</sequence>
<keyword evidence="2" id="KW-1185">Reference proteome</keyword>
<dbReference type="InterPro" id="IPR029058">
    <property type="entry name" value="AB_hydrolase_fold"/>
</dbReference>
<evidence type="ECO:0000313" key="2">
    <source>
        <dbReference type="Proteomes" id="UP000230423"/>
    </source>
</evidence>
<dbReference type="AlphaFoldDB" id="A0A2G9UED9"/>
<dbReference type="PANTHER" id="PTHR45580:SF6">
    <property type="entry name" value="CARBOXYLESTERASE TYPE B DOMAIN-CONTAINING PROTEIN"/>
    <property type="match status" value="1"/>
</dbReference>
<dbReference type="Gene3D" id="3.40.50.1820">
    <property type="entry name" value="alpha/beta hydrolase"/>
    <property type="match status" value="1"/>
</dbReference>
<protein>
    <submittedName>
        <fullName evidence="1">Uncharacterized protein</fullName>
    </submittedName>
</protein>
<dbReference type="PANTHER" id="PTHR45580">
    <property type="entry name" value="PROTEIN CBG05369"/>
    <property type="match status" value="1"/>
</dbReference>
<gene>
    <name evidence="1" type="ORF">TELCIR_10386</name>
</gene>